<feature type="domain" description="Methyltransferase" evidence="1">
    <location>
        <begin position="44"/>
        <end position="136"/>
    </location>
</feature>
<dbReference type="Proteomes" id="UP000295258">
    <property type="component" value="Unassembled WGS sequence"/>
</dbReference>
<reference evidence="2 3" key="1">
    <citation type="submission" date="2019-03" db="EMBL/GenBank/DDBJ databases">
        <title>Draft genome sequences of novel Actinobacteria.</title>
        <authorList>
            <person name="Sahin N."/>
            <person name="Ay H."/>
            <person name="Saygin H."/>
        </authorList>
    </citation>
    <scope>NUCLEOTIDE SEQUENCE [LARGE SCALE GENOMIC DNA]</scope>
    <source>
        <strain evidence="2 3">KC310</strain>
    </source>
</reference>
<dbReference type="Gene3D" id="3.40.50.150">
    <property type="entry name" value="Vaccinia Virus protein VP39"/>
    <property type="match status" value="1"/>
</dbReference>
<dbReference type="SUPFAM" id="SSF53335">
    <property type="entry name" value="S-adenosyl-L-methionine-dependent methyltransferases"/>
    <property type="match status" value="1"/>
</dbReference>
<evidence type="ECO:0000313" key="3">
    <source>
        <dbReference type="Proteomes" id="UP000295258"/>
    </source>
</evidence>
<proteinExistence type="predicted"/>
<evidence type="ECO:0000259" key="1">
    <source>
        <dbReference type="Pfam" id="PF13649"/>
    </source>
</evidence>
<dbReference type="Gene3D" id="2.20.25.570">
    <property type="match status" value="1"/>
</dbReference>
<gene>
    <name evidence="2" type="ORF">E1292_15880</name>
</gene>
<dbReference type="AlphaFoldDB" id="A0A4R4VK80"/>
<organism evidence="2 3">
    <name type="scientific">Nonomuraea deserti</name>
    <dbReference type="NCBI Taxonomy" id="1848322"/>
    <lineage>
        <taxon>Bacteria</taxon>
        <taxon>Bacillati</taxon>
        <taxon>Actinomycetota</taxon>
        <taxon>Actinomycetes</taxon>
        <taxon>Streptosporangiales</taxon>
        <taxon>Streptosporangiaceae</taxon>
        <taxon>Nonomuraea</taxon>
    </lineage>
</organism>
<keyword evidence="2" id="KW-0808">Transferase</keyword>
<dbReference type="GO" id="GO:0008168">
    <property type="term" value="F:methyltransferase activity"/>
    <property type="evidence" value="ECO:0007669"/>
    <property type="project" value="UniProtKB-KW"/>
</dbReference>
<dbReference type="InterPro" id="IPR029063">
    <property type="entry name" value="SAM-dependent_MTases_sf"/>
</dbReference>
<dbReference type="RefSeq" id="WP_132595934.1">
    <property type="nucleotide sequence ID" value="NZ_SMKO01000034.1"/>
</dbReference>
<sequence length="255" mass="28667">MEGFDPRTSFGYEASQRYDADGTRGDEEQTVAFLTRHASGRDALEFAVGTGRIALPLMRTGVRVDGVELSPDMVDRMREKPDGDMIEVTMGDMSRVATGRSYGLVYLVYNTIGNLLSQDDQVRCFENAARHLTDEGVFVLECRIPTAPARPGHQYVDAEHLGVDHVGLDVGRYDPVTQILDRNHVRISTDEIILSPIRLRLAHPPEFDLMARIAGLRLRERWGGWEGEPYTATSWRHVSVYERRTNGPAHEQEAV</sequence>
<dbReference type="CDD" id="cd02440">
    <property type="entry name" value="AdoMet_MTases"/>
    <property type="match status" value="1"/>
</dbReference>
<keyword evidence="3" id="KW-1185">Reference proteome</keyword>
<evidence type="ECO:0000313" key="2">
    <source>
        <dbReference type="EMBL" id="TDD06149.1"/>
    </source>
</evidence>
<dbReference type="Pfam" id="PF13649">
    <property type="entry name" value="Methyltransf_25"/>
    <property type="match status" value="1"/>
</dbReference>
<name>A0A4R4VK80_9ACTN</name>
<dbReference type="InterPro" id="IPR041698">
    <property type="entry name" value="Methyltransf_25"/>
</dbReference>
<keyword evidence="2" id="KW-0489">Methyltransferase</keyword>
<dbReference type="GO" id="GO:0032259">
    <property type="term" value="P:methylation"/>
    <property type="evidence" value="ECO:0007669"/>
    <property type="project" value="UniProtKB-KW"/>
</dbReference>
<dbReference type="EMBL" id="SMKO01000034">
    <property type="protein sequence ID" value="TDD06149.1"/>
    <property type="molecule type" value="Genomic_DNA"/>
</dbReference>
<comment type="caution">
    <text evidence="2">The sequence shown here is derived from an EMBL/GenBank/DDBJ whole genome shotgun (WGS) entry which is preliminary data.</text>
</comment>
<protein>
    <submittedName>
        <fullName evidence="2">Class I SAM-dependent methyltransferase</fullName>
    </submittedName>
</protein>
<accession>A0A4R4VK80</accession>